<dbReference type="AlphaFoldDB" id="A0A9W9M903"/>
<gene>
    <name evidence="2" type="ORF">N7449_009380</name>
</gene>
<dbReference type="InterPro" id="IPR053204">
    <property type="entry name" value="Oxopyrrolidines_Biosynth-assoc"/>
</dbReference>
<dbReference type="EMBL" id="JAPQKQ010000006">
    <property type="protein sequence ID" value="KAJ5193238.1"/>
    <property type="molecule type" value="Genomic_DNA"/>
</dbReference>
<accession>A0A9W9M903</accession>
<evidence type="ECO:0000256" key="1">
    <source>
        <dbReference type="SAM" id="MobiDB-lite"/>
    </source>
</evidence>
<dbReference type="Pfam" id="PF12311">
    <property type="entry name" value="DUF3632"/>
    <property type="match status" value="1"/>
</dbReference>
<dbReference type="InterPro" id="IPR022085">
    <property type="entry name" value="OpdG"/>
</dbReference>
<comment type="caution">
    <text evidence="2">The sequence shown here is derived from an EMBL/GenBank/DDBJ whole genome shotgun (WGS) entry which is preliminary data.</text>
</comment>
<evidence type="ECO:0000313" key="2">
    <source>
        <dbReference type="EMBL" id="KAJ5193238.1"/>
    </source>
</evidence>
<evidence type="ECO:0000313" key="3">
    <source>
        <dbReference type="Proteomes" id="UP001150942"/>
    </source>
</evidence>
<dbReference type="PANTHER" id="PTHR38797">
    <property type="entry name" value="NUCLEAR PORE COMPLEX PROTEIN NUP85-RELATED"/>
    <property type="match status" value="1"/>
</dbReference>
<feature type="region of interest" description="Disordered" evidence="1">
    <location>
        <begin position="245"/>
        <end position="277"/>
    </location>
</feature>
<reference evidence="2" key="1">
    <citation type="submission" date="2022-11" db="EMBL/GenBank/DDBJ databases">
        <authorList>
            <person name="Petersen C."/>
        </authorList>
    </citation>
    <scope>NUCLEOTIDE SEQUENCE</scope>
    <source>
        <strain evidence="2">IBT 20477</strain>
    </source>
</reference>
<reference evidence="2" key="2">
    <citation type="journal article" date="2023" name="IMA Fungus">
        <title>Comparative genomic study of the Penicillium genus elucidates a diverse pangenome and 15 lateral gene transfer events.</title>
        <authorList>
            <person name="Petersen C."/>
            <person name="Sorensen T."/>
            <person name="Nielsen M.R."/>
            <person name="Sondergaard T.E."/>
            <person name="Sorensen J.L."/>
            <person name="Fitzpatrick D.A."/>
            <person name="Frisvad J.C."/>
            <person name="Nielsen K.L."/>
        </authorList>
    </citation>
    <scope>NUCLEOTIDE SEQUENCE</scope>
    <source>
        <strain evidence="2">IBT 20477</strain>
    </source>
</reference>
<organism evidence="2 3">
    <name type="scientific">Penicillium cf. viridicatum</name>
    <dbReference type="NCBI Taxonomy" id="2972119"/>
    <lineage>
        <taxon>Eukaryota</taxon>
        <taxon>Fungi</taxon>
        <taxon>Dikarya</taxon>
        <taxon>Ascomycota</taxon>
        <taxon>Pezizomycotina</taxon>
        <taxon>Eurotiomycetes</taxon>
        <taxon>Eurotiomycetidae</taxon>
        <taxon>Eurotiales</taxon>
        <taxon>Aspergillaceae</taxon>
        <taxon>Penicillium</taxon>
    </lineage>
</organism>
<dbReference type="OrthoDB" id="5403091at2759"/>
<name>A0A9W9M903_9EURO</name>
<dbReference type="Proteomes" id="UP001150942">
    <property type="component" value="Unassembled WGS sequence"/>
</dbReference>
<proteinExistence type="predicted"/>
<sequence length="277" mass="31615">MPDSVEQPGTIELGSSATDAAIVETGIHASHKTAEHDRLVLDILRIQGKGPLTRPVKGNYGIDIARTTESTVWNDLPFLVTDMTDFWINNCGPMSGTQRLNFASYLAKLASTRICKEIMCQVALVIFRCAFEQRQEILPSEDKDEEDSHRRWPCFLDSEFRKRSLTGFTPWRWMYWLKQLPEIEKAAKEASEKCLEYATEAIHAMVRGAEERNSDILRVFKTSGHHIYEDTHFLSLKRIVDGEDPSTREVKPVRRTKTAPITALQSDDNSQREDIMV</sequence>
<protein>
    <submittedName>
        <fullName evidence="2">Uncharacterized protein</fullName>
    </submittedName>
</protein>
<dbReference type="PANTHER" id="PTHR38797:SF7">
    <property type="entry name" value="TRANSCRIPTION FACTOR DOMAIN-CONTAINING PROTEIN"/>
    <property type="match status" value="1"/>
</dbReference>
<keyword evidence="3" id="KW-1185">Reference proteome</keyword>